<reference evidence="1 2" key="1">
    <citation type="submission" date="2019-02" db="EMBL/GenBank/DDBJ databases">
        <title>Deep-cultivation of Planctomycetes and their phenomic and genomic characterization uncovers novel biology.</title>
        <authorList>
            <person name="Wiegand S."/>
            <person name="Jogler M."/>
            <person name="Boedeker C."/>
            <person name="Pinto D."/>
            <person name="Vollmers J."/>
            <person name="Rivas-Marin E."/>
            <person name="Kohn T."/>
            <person name="Peeters S.H."/>
            <person name="Heuer A."/>
            <person name="Rast P."/>
            <person name="Oberbeckmann S."/>
            <person name="Bunk B."/>
            <person name="Jeske O."/>
            <person name="Meyerdierks A."/>
            <person name="Storesund J.E."/>
            <person name="Kallscheuer N."/>
            <person name="Luecker S."/>
            <person name="Lage O.M."/>
            <person name="Pohl T."/>
            <person name="Merkel B.J."/>
            <person name="Hornburger P."/>
            <person name="Mueller R.-W."/>
            <person name="Bruemmer F."/>
            <person name="Labrenz M."/>
            <person name="Spormann A.M."/>
            <person name="Op den Camp H."/>
            <person name="Overmann J."/>
            <person name="Amann R."/>
            <person name="Jetten M.S.M."/>
            <person name="Mascher T."/>
            <person name="Medema M.H."/>
            <person name="Devos D.P."/>
            <person name="Kaster A.-K."/>
            <person name="Ovreas L."/>
            <person name="Rohde M."/>
            <person name="Galperin M.Y."/>
            <person name="Jogler C."/>
        </authorList>
    </citation>
    <scope>NUCLEOTIDE SEQUENCE [LARGE SCALE GENOMIC DNA]</scope>
    <source>
        <strain evidence="1 2">FF011L</strain>
    </source>
</reference>
<protein>
    <submittedName>
        <fullName evidence="1">Uncharacterized protein</fullName>
    </submittedName>
</protein>
<gene>
    <name evidence="1" type="ORF">FF011L_19920</name>
</gene>
<evidence type="ECO:0000313" key="2">
    <source>
        <dbReference type="Proteomes" id="UP000320672"/>
    </source>
</evidence>
<proteinExistence type="predicted"/>
<organism evidence="1 2">
    <name type="scientific">Roseimaritima multifibrata</name>
    <dbReference type="NCBI Taxonomy" id="1930274"/>
    <lineage>
        <taxon>Bacteria</taxon>
        <taxon>Pseudomonadati</taxon>
        <taxon>Planctomycetota</taxon>
        <taxon>Planctomycetia</taxon>
        <taxon>Pirellulales</taxon>
        <taxon>Pirellulaceae</taxon>
        <taxon>Roseimaritima</taxon>
    </lineage>
</organism>
<keyword evidence="2" id="KW-1185">Reference proteome</keyword>
<dbReference type="Proteomes" id="UP000320672">
    <property type="component" value="Chromosome"/>
</dbReference>
<dbReference type="RefSeq" id="WP_145351433.1">
    <property type="nucleotide sequence ID" value="NZ_CP036262.1"/>
</dbReference>
<sequence>MTQPDTYDLPDDRILIGPGDLRIAVPYKPPRGSDDPKADWPPFDPPLVWVSDYEGRYRTILRTRIIERSDKNYTFSTSQLAWLDAQNAIVEQMLTRRRND</sequence>
<accession>A0A517MEC3</accession>
<dbReference type="AlphaFoldDB" id="A0A517MEC3"/>
<dbReference type="KEGG" id="rml:FF011L_19920"/>
<dbReference type="EMBL" id="CP036262">
    <property type="protein sequence ID" value="QDS93231.1"/>
    <property type="molecule type" value="Genomic_DNA"/>
</dbReference>
<name>A0A517MEC3_9BACT</name>
<evidence type="ECO:0000313" key="1">
    <source>
        <dbReference type="EMBL" id="QDS93231.1"/>
    </source>
</evidence>